<proteinExistence type="predicted"/>
<sequence>MASAYRNLRTAYATACAGEAGATGARHRKFSIRPVP</sequence>
<gene>
    <name evidence="1" type="ORF">JOF57_001630</name>
</gene>
<reference evidence="1 2" key="1">
    <citation type="submission" date="2021-03" db="EMBL/GenBank/DDBJ databases">
        <title>Sequencing the genomes of 1000 actinobacteria strains.</title>
        <authorList>
            <person name="Klenk H.-P."/>
        </authorList>
    </citation>
    <scope>NUCLEOTIDE SEQUENCE [LARGE SCALE GENOMIC DNA]</scope>
    <source>
        <strain evidence="1 2">DSM 46713</strain>
    </source>
</reference>
<keyword evidence="2" id="KW-1185">Reference proteome</keyword>
<accession>A0ABS4ZQG6</accession>
<dbReference type="Proteomes" id="UP000694460">
    <property type="component" value="Unassembled WGS sequence"/>
</dbReference>
<dbReference type="EMBL" id="JAGIOP010000001">
    <property type="protein sequence ID" value="MBP2451745.1"/>
    <property type="molecule type" value="Genomic_DNA"/>
</dbReference>
<protein>
    <submittedName>
        <fullName evidence="1">Uncharacterized protein</fullName>
    </submittedName>
</protein>
<evidence type="ECO:0000313" key="2">
    <source>
        <dbReference type="Proteomes" id="UP000694460"/>
    </source>
</evidence>
<name>A0ABS4ZQG6_9MYCO</name>
<comment type="caution">
    <text evidence="1">The sequence shown here is derived from an EMBL/GenBank/DDBJ whole genome shotgun (WGS) entry which is preliminary data.</text>
</comment>
<evidence type="ECO:0000313" key="1">
    <source>
        <dbReference type="EMBL" id="MBP2451745.1"/>
    </source>
</evidence>
<organism evidence="1 2">
    <name type="scientific">Mycolicibacterium lutetiense</name>
    <dbReference type="NCBI Taxonomy" id="1641992"/>
    <lineage>
        <taxon>Bacteria</taxon>
        <taxon>Bacillati</taxon>
        <taxon>Actinomycetota</taxon>
        <taxon>Actinomycetes</taxon>
        <taxon>Mycobacteriales</taxon>
        <taxon>Mycobacteriaceae</taxon>
        <taxon>Mycolicibacterium</taxon>
    </lineage>
</organism>